<keyword evidence="2" id="KW-0547">Nucleotide-binding</keyword>
<dbReference type="RefSeq" id="WP_126831303.1">
    <property type="nucleotide sequence ID" value="NZ_CBCRYB010000004.1"/>
</dbReference>
<keyword evidence="6" id="KW-1185">Reference proteome</keyword>
<sequence length="210" mass="23352">MPIIDIENYSKLIKKRPVLNSINYHFENGTIYGLHGQNGSGKTMLLRAISGLIFPTTGTVTIDGKLLQKDIDFPPHTGIIIEHTELLPNMTGYENLKMLSKINKTATDDDILDSLKQVGLGGHEHTKVKNYSLGMKQKLSLAQAIFEKPSLLLLDEPTNALDEDSVQLIHDILLRLKEQGCTIIMATHNKEELLALADHIMKMVDGELIS</sequence>
<dbReference type="InterPro" id="IPR051782">
    <property type="entry name" value="ABC_Transporter_VariousFunc"/>
</dbReference>
<dbReference type="GO" id="GO:0005524">
    <property type="term" value="F:ATP binding"/>
    <property type="evidence" value="ECO:0007669"/>
    <property type="project" value="UniProtKB-KW"/>
</dbReference>
<evidence type="ECO:0000256" key="1">
    <source>
        <dbReference type="ARBA" id="ARBA00022448"/>
    </source>
</evidence>
<dbReference type="Proteomes" id="UP000287101">
    <property type="component" value="Unassembled WGS sequence"/>
</dbReference>
<evidence type="ECO:0000256" key="2">
    <source>
        <dbReference type="ARBA" id="ARBA00022741"/>
    </source>
</evidence>
<dbReference type="PANTHER" id="PTHR42939">
    <property type="entry name" value="ABC TRANSPORTER ATP-BINDING PROTEIN ALBC-RELATED"/>
    <property type="match status" value="1"/>
</dbReference>
<dbReference type="GO" id="GO:0016887">
    <property type="term" value="F:ATP hydrolysis activity"/>
    <property type="evidence" value="ECO:0007669"/>
    <property type="project" value="InterPro"/>
</dbReference>
<comment type="caution">
    <text evidence="5">The sequence shown here is derived from an EMBL/GenBank/DDBJ whole genome shotgun (WGS) entry which is preliminary data.</text>
</comment>
<evidence type="ECO:0000313" key="6">
    <source>
        <dbReference type="Proteomes" id="UP000287101"/>
    </source>
</evidence>
<protein>
    <submittedName>
        <fullName evidence="5">Multidrug ABC transporter ATP-binding protein</fullName>
    </submittedName>
</protein>
<keyword evidence="1" id="KW-0813">Transport</keyword>
<accession>A0A430A7K3</accession>
<gene>
    <name evidence="5" type="ORF">CBF31_05065</name>
</gene>
<evidence type="ECO:0000259" key="4">
    <source>
        <dbReference type="PROSITE" id="PS50893"/>
    </source>
</evidence>
<dbReference type="PROSITE" id="PS00211">
    <property type="entry name" value="ABC_TRANSPORTER_1"/>
    <property type="match status" value="1"/>
</dbReference>
<proteinExistence type="predicted"/>
<keyword evidence="3 5" id="KW-0067">ATP-binding</keyword>
<dbReference type="InterPro" id="IPR003439">
    <property type="entry name" value="ABC_transporter-like_ATP-bd"/>
</dbReference>
<reference evidence="5 6" key="1">
    <citation type="submission" date="2017-05" db="EMBL/GenBank/DDBJ databases">
        <title>Vagococcus spp. assemblies.</title>
        <authorList>
            <person name="Gulvik C.A."/>
        </authorList>
    </citation>
    <scope>NUCLEOTIDE SEQUENCE [LARGE SCALE GENOMIC DNA]</scope>
    <source>
        <strain evidence="5 6">CCUG 41755</strain>
    </source>
</reference>
<dbReference type="PROSITE" id="PS50893">
    <property type="entry name" value="ABC_TRANSPORTER_2"/>
    <property type="match status" value="1"/>
</dbReference>
<name>A0A430A7K3_9ENTE</name>
<dbReference type="Pfam" id="PF00005">
    <property type="entry name" value="ABC_tran"/>
    <property type="match status" value="1"/>
</dbReference>
<dbReference type="SUPFAM" id="SSF52540">
    <property type="entry name" value="P-loop containing nucleoside triphosphate hydrolases"/>
    <property type="match status" value="1"/>
</dbReference>
<dbReference type="OrthoDB" id="9804819at2"/>
<organism evidence="5 6">
    <name type="scientific">Vagococcus fessus</name>
    <dbReference type="NCBI Taxonomy" id="120370"/>
    <lineage>
        <taxon>Bacteria</taxon>
        <taxon>Bacillati</taxon>
        <taxon>Bacillota</taxon>
        <taxon>Bacilli</taxon>
        <taxon>Lactobacillales</taxon>
        <taxon>Enterococcaceae</taxon>
        <taxon>Vagococcus</taxon>
    </lineage>
</organism>
<dbReference type="Gene3D" id="3.40.50.300">
    <property type="entry name" value="P-loop containing nucleotide triphosphate hydrolases"/>
    <property type="match status" value="1"/>
</dbReference>
<dbReference type="EMBL" id="NGJY01000002">
    <property type="protein sequence ID" value="RSU03090.1"/>
    <property type="molecule type" value="Genomic_DNA"/>
</dbReference>
<evidence type="ECO:0000256" key="3">
    <source>
        <dbReference type="ARBA" id="ARBA00022840"/>
    </source>
</evidence>
<evidence type="ECO:0000313" key="5">
    <source>
        <dbReference type="EMBL" id="RSU03090.1"/>
    </source>
</evidence>
<feature type="domain" description="ABC transporter" evidence="4">
    <location>
        <begin position="4"/>
        <end position="209"/>
    </location>
</feature>
<dbReference type="InterPro" id="IPR027417">
    <property type="entry name" value="P-loop_NTPase"/>
</dbReference>
<dbReference type="InterPro" id="IPR003593">
    <property type="entry name" value="AAA+_ATPase"/>
</dbReference>
<dbReference type="SMART" id="SM00382">
    <property type="entry name" value="AAA"/>
    <property type="match status" value="1"/>
</dbReference>
<dbReference type="AlphaFoldDB" id="A0A430A7K3"/>
<dbReference type="PANTHER" id="PTHR42939:SF1">
    <property type="entry name" value="ABC TRANSPORTER ATP-BINDING PROTEIN ALBC-RELATED"/>
    <property type="match status" value="1"/>
</dbReference>
<dbReference type="InterPro" id="IPR017871">
    <property type="entry name" value="ABC_transporter-like_CS"/>
</dbReference>
<dbReference type="CDD" id="cd03230">
    <property type="entry name" value="ABC_DR_subfamily_A"/>
    <property type="match status" value="1"/>
</dbReference>